<proteinExistence type="predicted"/>
<dbReference type="EMBL" id="CP000453">
    <property type="protein sequence ID" value="ABI57168.1"/>
    <property type="molecule type" value="Genomic_DNA"/>
</dbReference>
<evidence type="ECO:0008006" key="3">
    <source>
        <dbReference type="Google" id="ProtNLM"/>
    </source>
</evidence>
<evidence type="ECO:0000313" key="2">
    <source>
        <dbReference type="Proteomes" id="UP000001962"/>
    </source>
</evidence>
<gene>
    <name evidence="1" type="ordered locus">Mlg_1824</name>
</gene>
<sequence>MKITQEYGTARYRIRAYQPGEVQINDQCHRNSLILGLESLITDWGPESLDELTAEHMEAVLSLAPEVIILGTGERQRFPSREIMLPLLREGIGVEVMANDAACRTYNILMSEDRRVALALILTD</sequence>
<name>Q0A7L9_ALKEH</name>
<dbReference type="OrthoDB" id="9800373at2"/>
<accession>Q0A7L9</accession>
<keyword evidence="2" id="KW-1185">Reference proteome</keyword>
<dbReference type="Gene3D" id="3.40.1230.10">
    <property type="entry name" value="MTH938-like"/>
    <property type="match status" value="1"/>
</dbReference>
<dbReference type="HOGENOM" id="CLU_074390_2_1_6"/>
<dbReference type="PANTHER" id="PTHR21192:SF2">
    <property type="entry name" value="NADH DEHYDROGENASE [UBIQUINONE] 1 ALPHA SUBCOMPLEX ASSEMBLY FACTOR 3"/>
    <property type="match status" value="1"/>
</dbReference>
<dbReference type="PANTHER" id="PTHR21192">
    <property type="entry name" value="NUCLEAR PROTEIN E3-3"/>
    <property type="match status" value="1"/>
</dbReference>
<dbReference type="eggNOG" id="COG3737">
    <property type="taxonomic scope" value="Bacteria"/>
</dbReference>
<dbReference type="Pfam" id="PF04430">
    <property type="entry name" value="DUF498"/>
    <property type="match status" value="1"/>
</dbReference>
<organism evidence="1 2">
    <name type="scientific">Alkalilimnicola ehrlichii (strain ATCC BAA-1101 / DSM 17681 / MLHE-1)</name>
    <dbReference type="NCBI Taxonomy" id="187272"/>
    <lineage>
        <taxon>Bacteria</taxon>
        <taxon>Pseudomonadati</taxon>
        <taxon>Pseudomonadota</taxon>
        <taxon>Gammaproteobacteria</taxon>
        <taxon>Chromatiales</taxon>
        <taxon>Ectothiorhodospiraceae</taxon>
        <taxon>Alkalilimnicola</taxon>
    </lineage>
</organism>
<dbReference type="InterPro" id="IPR036748">
    <property type="entry name" value="MTH938-like_sf"/>
</dbReference>
<protein>
    <recommendedName>
        <fullName evidence="3">Xcc1710-like domain-containing protein</fullName>
    </recommendedName>
</protein>
<dbReference type="KEGG" id="aeh:Mlg_1824"/>
<reference evidence="2" key="1">
    <citation type="submission" date="2006-08" db="EMBL/GenBank/DDBJ databases">
        <title>Complete sequence of Alkalilimnicola ehrilichei MLHE-1.</title>
        <authorList>
            <person name="Copeland A."/>
            <person name="Lucas S."/>
            <person name="Lapidus A."/>
            <person name="Barry K."/>
            <person name="Detter J.C."/>
            <person name="Glavina del Rio T."/>
            <person name="Hammon N."/>
            <person name="Israni S."/>
            <person name="Dalin E."/>
            <person name="Tice H."/>
            <person name="Pitluck S."/>
            <person name="Sims D."/>
            <person name="Brettin T."/>
            <person name="Bruce D."/>
            <person name="Han C."/>
            <person name="Tapia R."/>
            <person name="Gilna P."/>
            <person name="Schmutz J."/>
            <person name="Larimer F."/>
            <person name="Land M."/>
            <person name="Hauser L."/>
            <person name="Kyrpides N."/>
            <person name="Mikhailova N."/>
            <person name="Oremland R.S."/>
            <person name="Hoeft S.E."/>
            <person name="Switzer-Blum J."/>
            <person name="Kulp T."/>
            <person name="King G."/>
            <person name="Tabita R."/>
            <person name="Witte B."/>
            <person name="Santini J.M."/>
            <person name="Basu P."/>
            <person name="Hollibaugh J.T."/>
            <person name="Xie G."/>
            <person name="Stolz J.F."/>
            <person name="Richardson P."/>
        </authorList>
    </citation>
    <scope>NUCLEOTIDE SEQUENCE [LARGE SCALE GENOMIC DNA]</scope>
    <source>
        <strain evidence="2">ATCC BAA-1101 / DSM 17681 / MLHE-1</strain>
    </source>
</reference>
<dbReference type="InterPro" id="IPR007523">
    <property type="entry name" value="NDUFAF3/AAMDC"/>
</dbReference>
<evidence type="ECO:0000313" key="1">
    <source>
        <dbReference type="EMBL" id="ABI57168.1"/>
    </source>
</evidence>
<dbReference type="SUPFAM" id="SSF64076">
    <property type="entry name" value="MTH938-like"/>
    <property type="match status" value="1"/>
</dbReference>
<dbReference type="RefSeq" id="WP_011629562.1">
    <property type="nucleotide sequence ID" value="NC_008340.1"/>
</dbReference>
<dbReference type="AlphaFoldDB" id="Q0A7L9"/>
<dbReference type="Proteomes" id="UP000001962">
    <property type="component" value="Chromosome"/>
</dbReference>
<dbReference type="CDD" id="cd05560">
    <property type="entry name" value="Xcc1710_like"/>
    <property type="match status" value="1"/>
</dbReference>